<gene>
    <name evidence="2" type="ORF">AU894_26995</name>
</gene>
<keyword evidence="1" id="KW-1133">Transmembrane helix</keyword>
<name>A0A3Y9C724_SALEB</name>
<feature type="transmembrane region" description="Helical" evidence="1">
    <location>
        <begin position="149"/>
        <end position="166"/>
    </location>
</feature>
<organism evidence="2">
    <name type="scientific">Salmonella enterica subsp. enterica serovar Java</name>
    <dbReference type="NCBI Taxonomy" id="224729"/>
    <lineage>
        <taxon>Bacteria</taxon>
        <taxon>Pseudomonadati</taxon>
        <taxon>Pseudomonadota</taxon>
        <taxon>Gammaproteobacteria</taxon>
        <taxon>Enterobacterales</taxon>
        <taxon>Enterobacteriaceae</taxon>
        <taxon>Salmonella</taxon>
    </lineage>
</organism>
<sequence>MKRPILTGILVPFLLSVQRDLRCLSDRFSRQKYPSPKKLDNVIRQLRREAFWRDVENGEATPGAKDISKLADHLEKRKRALEDRWIYRPWLCAETYTFSLPMMLICPACLIFIFFLYVGCSVLTISTVMLGYLACVGGVALWFKDIPGLYWSVYIALSVIGLSFHLPGR</sequence>
<feature type="transmembrane region" description="Helical" evidence="1">
    <location>
        <begin position="125"/>
        <end position="143"/>
    </location>
</feature>
<keyword evidence="1" id="KW-0812">Transmembrane</keyword>
<comment type="caution">
    <text evidence="2">The sequence shown here is derived from an EMBL/GenBank/DDBJ whole genome shotgun (WGS) entry which is preliminary data.</text>
</comment>
<reference evidence="2" key="1">
    <citation type="submission" date="2018-08" db="EMBL/GenBank/DDBJ databases">
        <authorList>
            <person name="Ashton P.M."/>
            <person name="Dallman T."/>
            <person name="Nair S."/>
            <person name="De Pinna E."/>
            <person name="Peters T."/>
            <person name="Grant K."/>
        </authorList>
    </citation>
    <scope>NUCLEOTIDE SEQUENCE [LARGE SCALE GENOMIC DNA]</scope>
    <source>
        <strain evidence="2">43913</strain>
    </source>
</reference>
<dbReference type="AlphaFoldDB" id="A0A3Y9C724"/>
<protein>
    <submittedName>
        <fullName evidence="2">Uncharacterized protein</fullName>
    </submittedName>
</protein>
<dbReference type="Proteomes" id="UP000839644">
    <property type="component" value="Unassembled WGS sequence"/>
</dbReference>
<accession>A0A3Y9C724</accession>
<dbReference type="EMBL" id="AAAFYZ010000131">
    <property type="protein sequence ID" value="EAB8479749.1"/>
    <property type="molecule type" value="Genomic_DNA"/>
</dbReference>
<feature type="transmembrane region" description="Helical" evidence="1">
    <location>
        <begin position="98"/>
        <end position="118"/>
    </location>
</feature>
<evidence type="ECO:0000256" key="1">
    <source>
        <dbReference type="SAM" id="Phobius"/>
    </source>
</evidence>
<proteinExistence type="predicted"/>
<evidence type="ECO:0000313" key="2">
    <source>
        <dbReference type="EMBL" id="EAB8479749.1"/>
    </source>
</evidence>
<keyword evidence="1" id="KW-0472">Membrane</keyword>